<dbReference type="EMBL" id="OU893336">
    <property type="protein sequence ID" value="CAG9793012.1"/>
    <property type="molecule type" value="Genomic_DNA"/>
</dbReference>
<feature type="compositionally biased region" description="Basic and acidic residues" evidence="2">
    <location>
        <begin position="132"/>
        <end position="150"/>
    </location>
</feature>
<evidence type="ECO:0000313" key="4">
    <source>
        <dbReference type="EMBL" id="CAG9793012.1"/>
    </source>
</evidence>
<evidence type="ECO:0000313" key="5">
    <source>
        <dbReference type="Proteomes" id="UP001153714"/>
    </source>
</evidence>
<organism evidence="4 5">
    <name type="scientific">Diatraea saccharalis</name>
    <name type="common">sugarcane borer</name>
    <dbReference type="NCBI Taxonomy" id="40085"/>
    <lineage>
        <taxon>Eukaryota</taxon>
        <taxon>Metazoa</taxon>
        <taxon>Ecdysozoa</taxon>
        <taxon>Arthropoda</taxon>
        <taxon>Hexapoda</taxon>
        <taxon>Insecta</taxon>
        <taxon>Pterygota</taxon>
        <taxon>Neoptera</taxon>
        <taxon>Endopterygota</taxon>
        <taxon>Lepidoptera</taxon>
        <taxon>Glossata</taxon>
        <taxon>Ditrysia</taxon>
        <taxon>Pyraloidea</taxon>
        <taxon>Crambidae</taxon>
        <taxon>Crambinae</taxon>
        <taxon>Diatraea</taxon>
    </lineage>
</organism>
<dbReference type="OrthoDB" id="1903104at2759"/>
<name>A0A9N9WIF8_9NEOP</name>
<dbReference type="InterPro" id="IPR013087">
    <property type="entry name" value="Znf_C2H2_type"/>
</dbReference>
<dbReference type="InterPro" id="IPR036236">
    <property type="entry name" value="Znf_C2H2_sf"/>
</dbReference>
<dbReference type="GO" id="GO:0008270">
    <property type="term" value="F:zinc ion binding"/>
    <property type="evidence" value="ECO:0007669"/>
    <property type="project" value="UniProtKB-KW"/>
</dbReference>
<keyword evidence="5" id="KW-1185">Reference proteome</keyword>
<proteinExistence type="predicted"/>
<dbReference type="InterPro" id="IPR025750">
    <property type="entry name" value="DPF1-3_N"/>
</dbReference>
<feature type="compositionally biased region" description="Low complexity" evidence="2">
    <location>
        <begin position="296"/>
        <end position="309"/>
    </location>
</feature>
<sequence>MAAAEVQIENPSNLQIIESFLNDPIYKEIIENSSTFNSRLCAERRMRMPFIDTQTGVAQSHCNLFMTRKHRMPGAKEGQVYTYPAQRWRKARRQYLTMSSTRWGWSGATDTADNTGEGENSSGIPGEALAGEDSRDGSQTATKDDPKEWFYDELAMEEMETGEEPDPESDEDYFHDTYANRRRRRGGAAPTGPGSRGGRVRKQPDDTPAKRGRAGRGRKKAAQSPALPYEETGDSEKPFGCELCGAKYKTRAGLTYHFTHTHKDPTGGPSGPPAAGSDGDSRDSRAGAHTPPGPQTPTTSAGTPAAPATEYQDSYVTFLNNPAVGAGK</sequence>
<dbReference type="Pfam" id="PF14051">
    <property type="entry name" value="DPF1-3_N"/>
    <property type="match status" value="1"/>
</dbReference>
<dbReference type="Gene3D" id="3.30.160.60">
    <property type="entry name" value="Classic Zinc Finger"/>
    <property type="match status" value="1"/>
</dbReference>
<feature type="region of interest" description="Disordered" evidence="2">
    <location>
        <begin position="258"/>
        <end position="314"/>
    </location>
</feature>
<evidence type="ECO:0000256" key="2">
    <source>
        <dbReference type="SAM" id="MobiDB-lite"/>
    </source>
</evidence>
<dbReference type="PANTHER" id="PTHR23057">
    <property type="entry name" value="JUXTAPOSED WITH ANOTHER ZINC FINGER PROTEIN 1"/>
    <property type="match status" value="1"/>
</dbReference>
<protein>
    <recommendedName>
        <fullName evidence="3">C2H2-type domain-containing protein</fullName>
    </recommendedName>
</protein>
<reference evidence="4" key="1">
    <citation type="submission" date="2021-12" db="EMBL/GenBank/DDBJ databases">
        <authorList>
            <person name="King R."/>
        </authorList>
    </citation>
    <scope>NUCLEOTIDE SEQUENCE</scope>
</reference>
<feature type="region of interest" description="Disordered" evidence="2">
    <location>
        <begin position="103"/>
        <end position="240"/>
    </location>
</feature>
<dbReference type="AlphaFoldDB" id="A0A9N9WIF8"/>
<reference evidence="4" key="2">
    <citation type="submission" date="2022-10" db="EMBL/GenBank/DDBJ databases">
        <authorList>
            <consortium name="ENA_rothamsted_submissions"/>
            <consortium name="culmorum"/>
            <person name="King R."/>
        </authorList>
    </citation>
    <scope>NUCLEOTIDE SEQUENCE</scope>
</reference>
<gene>
    <name evidence="4" type="ORF">DIATSA_LOCUS10488</name>
</gene>
<dbReference type="PANTHER" id="PTHR23057:SF5">
    <property type="entry name" value="ZINC FINGER PROTEIN UBI-D4"/>
    <property type="match status" value="1"/>
</dbReference>
<keyword evidence="1" id="KW-0479">Metal-binding</keyword>
<keyword evidence="1" id="KW-0863">Zinc-finger</keyword>
<dbReference type="GO" id="GO:0005634">
    <property type="term" value="C:nucleus"/>
    <property type="evidence" value="ECO:0007669"/>
    <property type="project" value="TreeGrafter"/>
</dbReference>
<accession>A0A9N9WIF8</accession>
<feature type="compositionally biased region" description="Basic residues" evidence="2">
    <location>
        <begin position="210"/>
        <end position="221"/>
    </location>
</feature>
<dbReference type="InterPro" id="IPR051580">
    <property type="entry name" value="ZnF-Chromatin_assoc"/>
</dbReference>
<feature type="compositionally biased region" description="Acidic residues" evidence="2">
    <location>
        <begin position="154"/>
        <end position="171"/>
    </location>
</feature>
<evidence type="ECO:0000256" key="1">
    <source>
        <dbReference type="PROSITE-ProRule" id="PRU00042"/>
    </source>
</evidence>
<keyword evidence="1" id="KW-0862">Zinc</keyword>
<dbReference type="Proteomes" id="UP001153714">
    <property type="component" value="Chromosome 5"/>
</dbReference>
<dbReference type="PROSITE" id="PS50157">
    <property type="entry name" value="ZINC_FINGER_C2H2_2"/>
    <property type="match status" value="1"/>
</dbReference>
<evidence type="ECO:0000259" key="3">
    <source>
        <dbReference type="PROSITE" id="PS50157"/>
    </source>
</evidence>
<dbReference type="SUPFAM" id="SSF57667">
    <property type="entry name" value="beta-beta-alpha zinc fingers"/>
    <property type="match status" value="1"/>
</dbReference>
<dbReference type="PROSITE" id="PS00028">
    <property type="entry name" value="ZINC_FINGER_C2H2_1"/>
    <property type="match status" value="1"/>
</dbReference>
<feature type="domain" description="C2H2-type" evidence="3">
    <location>
        <begin position="239"/>
        <end position="267"/>
    </location>
</feature>
<feature type="compositionally biased region" description="Polar residues" evidence="2">
    <location>
        <begin position="103"/>
        <end position="123"/>
    </location>
</feature>